<dbReference type="AlphaFoldDB" id="A0A835BVG0"/>
<accession>A0A835BVG0</accession>
<proteinExistence type="predicted"/>
<dbReference type="GO" id="GO:0005886">
    <property type="term" value="C:plasma membrane"/>
    <property type="evidence" value="ECO:0007669"/>
    <property type="project" value="TreeGrafter"/>
</dbReference>
<sequence length="117" mass="12932">MFMEEDVPDSLGRMTAMTKLIHPSLSGELSSRMEDIWRCAHIALLCVQNDPADRPSMWDVVLMLNAGGGIAARQPLSCTTTTPPKRPARQYGNGKMLPSLAELLRDDRMNKTMAVAM</sequence>
<evidence type="ECO:0000256" key="3">
    <source>
        <dbReference type="ARBA" id="ARBA00022741"/>
    </source>
</evidence>
<dbReference type="GO" id="GO:0004674">
    <property type="term" value="F:protein serine/threonine kinase activity"/>
    <property type="evidence" value="ECO:0007669"/>
    <property type="project" value="UniProtKB-KW"/>
</dbReference>
<name>A0A835BVG0_9POAL</name>
<evidence type="ECO:0000313" key="6">
    <source>
        <dbReference type="EMBL" id="KAF8714129.1"/>
    </source>
</evidence>
<comment type="caution">
    <text evidence="6">The sequence shown here is derived from an EMBL/GenBank/DDBJ whole genome shotgun (WGS) entry which is preliminary data.</text>
</comment>
<evidence type="ECO:0000256" key="4">
    <source>
        <dbReference type="ARBA" id="ARBA00022777"/>
    </source>
</evidence>
<dbReference type="OrthoDB" id="4062651at2759"/>
<gene>
    <name evidence="6" type="ORF">HU200_028136</name>
</gene>
<keyword evidence="3" id="KW-0547">Nucleotide-binding</keyword>
<evidence type="ECO:0000256" key="1">
    <source>
        <dbReference type="ARBA" id="ARBA00022527"/>
    </source>
</evidence>
<dbReference type="Proteomes" id="UP000636709">
    <property type="component" value="Unassembled WGS sequence"/>
</dbReference>
<keyword evidence="7" id="KW-1185">Reference proteome</keyword>
<dbReference type="Gene3D" id="1.10.510.10">
    <property type="entry name" value="Transferase(Phosphotransferase) domain 1"/>
    <property type="match status" value="1"/>
</dbReference>
<reference evidence="6" key="1">
    <citation type="submission" date="2020-07" db="EMBL/GenBank/DDBJ databases">
        <title>Genome sequence and genetic diversity analysis of an under-domesticated orphan crop, white fonio (Digitaria exilis).</title>
        <authorList>
            <person name="Bennetzen J.L."/>
            <person name="Chen S."/>
            <person name="Ma X."/>
            <person name="Wang X."/>
            <person name="Yssel A.E.J."/>
            <person name="Chaluvadi S.R."/>
            <person name="Johnson M."/>
            <person name="Gangashetty P."/>
            <person name="Hamidou F."/>
            <person name="Sanogo M.D."/>
            <person name="Zwaenepoel A."/>
            <person name="Wallace J."/>
            <person name="Van De Peer Y."/>
            <person name="Van Deynze A."/>
        </authorList>
    </citation>
    <scope>NUCLEOTIDE SEQUENCE</scope>
    <source>
        <tissue evidence="6">Leaves</tissue>
    </source>
</reference>
<keyword evidence="5" id="KW-0067">ATP-binding</keyword>
<organism evidence="6 7">
    <name type="scientific">Digitaria exilis</name>
    <dbReference type="NCBI Taxonomy" id="1010633"/>
    <lineage>
        <taxon>Eukaryota</taxon>
        <taxon>Viridiplantae</taxon>
        <taxon>Streptophyta</taxon>
        <taxon>Embryophyta</taxon>
        <taxon>Tracheophyta</taxon>
        <taxon>Spermatophyta</taxon>
        <taxon>Magnoliopsida</taxon>
        <taxon>Liliopsida</taxon>
        <taxon>Poales</taxon>
        <taxon>Poaceae</taxon>
        <taxon>PACMAD clade</taxon>
        <taxon>Panicoideae</taxon>
        <taxon>Panicodae</taxon>
        <taxon>Paniceae</taxon>
        <taxon>Anthephorinae</taxon>
        <taxon>Digitaria</taxon>
    </lineage>
</organism>
<evidence type="ECO:0000256" key="2">
    <source>
        <dbReference type="ARBA" id="ARBA00022679"/>
    </source>
</evidence>
<keyword evidence="1" id="KW-0723">Serine/threonine-protein kinase</keyword>
<dbReference type="PANTHER" id="PTHR27002:SF181">
    <property type="entry name" value="RECEPTOR-LIKE SERINE_THREONINE-PROTEIN KINASE"/>
    <property type="match status" value="1"/>
</dbReference>
<dbReference type="PANTHER" id="PTHR27002">
    <property type="entry name" value="RECEPTOR-LIKE SERINE/THREONINE-PROTEIN KINASE SD1-8"/>
    <property type="match status" value="1"/>
</dbReference>
<keyword evidence="4" id="KW-0418">Kinase</keyword>
<dbReference type="GO" id="GO:0005524">
    <property type="term" value="F:ATP binding"/>
    <property type="evidence" value="ECO:0007669"/>
    <property type="project" value="UniProtKB-KW"/>
</dbReference>
<dbReference type="EMBL" id="JACEFO010001739">
    <property type="protein sequence ID" value="KAF8714129.1"/>
    <property type="molecule type" value="Genomic_DNA"/>
</dbReference>
<evidence type="ECO:0000256" key="5">
    <source>
        <dbReference type="ARBA" id="ARBA00022840"/>
    </source>
</evidence>
<keyword evidence="2" id="KW-0808">Transferase</keyword>
<evidence type="ECO:0000313" key="7">
    <source>
        <dbReference type="Proteomes" id="UP000636709"/>
    </source>
</evidence>
<protein>
    <submittedName>
        <fullName evidence="6">Uncharacterized protein</fullName>
    </submittedName>
</protein>